<comment type="caution">
    <text evidence="2">The sequence shown here is derived from an EMBL/GenBank/DDBJ whole genome shotgun (WGS) entry which is preliminary data.</text>
</comment>
<dbReference type="SUPFAM" id="SSF55961">
    <property type="entry name" value="Bet v1-like"/>
    <property type="match status" value="1"/>
</dbReference>
<sequence>MAYCQLQKVETNMHVKASAEQFYDVYCKRTYHIPNICPEKIKSIEIHEGEWGSEGSIVSWNYIHEGKSCVAKVVVEGIDDENKKVNFKVIEGELLQHYKSFKFVMQFTPKEKGSVVHLVMEYEKQNNEVPDPHDLLQNLVEPVLRKVDAYTY</sequence>
<feature type="domain" description="Bet v I/Major latex protein" evidence="1">
    <location>
        <begin position="4"/>
        <end position="151"/>
    </location>
</feature>
<dbReference type="Gene3D" id="3.30.530.20">
    <property type="match status" value="1"/>
</dbReference>
<keyword evidence="3" id="KW-1185">Reference proteome</keyword>
<gene>
    <name evidence="2" type="ORF">VNO78_12351</name>
</gene>
<evidence type="ECO:0000259" key="1">
    <source>
        <dbReference type="SMART" id="SM01037"/>
    </source>
</evidence>
<protein>
    <recommendedName>
        <fullName evidence="1">Bet v I/Major latex protein domain-containing protein</fullName>
    </recommendedName>
</protein>
<name>A0AAN9SMV2_PSOTE</name>
<dbReference type="InterPro" id="IPR000916">
    <property type="entry name" value="Bet_v_I/MLP"/>
</dbReference>
<dbReference type="InterPro" id="IPR051761">
    <property type="entry name" value="MLP-like_ligand-binding"/>
</dbReference>
<dbReference type="GO" id="GO:0006952">
    <property type="term" value="P:defense response"/>
    <property type="evidence" value="ECO:0007669"/>
    <property type="project" value="InterPro"/>
</dbReference>
<organism evidence="2 3">
    <name type="scientific">Psophocarpus tetragonolobus</name>
    <name type="common">Winged bean</name>
    <name type="synonym">Dolichos tetragonolobus</name>
    <dbReference type="NCBI Taxonomy" id="3891"/>
    <lineage>
        <taxon>Eukaryota</taxon>
        <taxon>Viridiplantae</taxon>
        <taxon>Streptophyta</taxon>
        <taxon>Embryophyta</taxon>
        <taxon>Tracheophyta</taxon>
        <taxon>Spermatophyta</taxon>
        <taxon>Magnoliopsida</taxon>
        <taxon>eudicotyledons</taxon>
        <taxon>Gunneridae</taxon>
        <taxon>Pentapetalae</taxon>
        <taxon>rosids</taxon>
        <taxon>fabids</taxon>
        <taxon>Fabales</taxon>
        <taxon>Fabaceae</taxon>
        <taxon>Papilionoideae</taxon>
        <taxon>50 kb inversion clade</taxon>
        <taxon>NPAAA clade</taxon>
        <taxon>indigoferoid/millettioid clade</taxon>
        <taxon>Phaseoleae</taxon>
        <taxon>Psophocarpus</taxon>
    </lineage>
</organism>
<dbReference type="EMBL" id="JAYMYS010000003">
    <property type="protein sequence ID" value="KAK7401039.1"/>
    <property type="molecule type" value="Genomic_DNA"/>
</dbReference>
<dbReference type="PANTHER" id="PTHR31907">
    <property type="entry name" value="MLP-LIKE PROTEIN 423"/>
    <property type="match status" value="1"/>
</dbReference>
<dbReference type="AlphaFoldDB" id="A0AAN9SMV2"/>
<reference evidence="2 3" key="1">
    <citation type="submission" date="2024-01" db="EMBL/GenBank/DDBJ databases">
        <title>The genomes of 5 underutilized Papilionoideae crops provide insights into root nodulation and disease resistanc.</title>
        <authorList>
            <person name="Jiang F."/>
        </authorList>
    </citation>
    <scope>NUCLEOTIDE SEQUENCE [LARGE SCALE GENOMIC DNA]</scope>
    <source>
        <strain evidence="2">DUOXIRENSHENG_FW03</strain>
        <tissue evidence="2">Leaves</tissue>
    </source>
</reference>
<proteinExistence type="predicted"/>
<dbReference type="InterPro" id="IPR023393">
    <property type="entry name" value="START-like_dom_sf"/>
</dbReference>
<evidence type="ECO:0000313" key="3">
    <source>
        <dbReference type="Proteomes" id="UP001386955"/>
    </source>
</evidence>
<dbReference type="Pfam" id="PF00407">
    <property type="entry name" value="Bet_v_1"/>
    <property type="match status" value="1"/>
</dbReference>
<dbReference type="Proteomes" id="UP001386955">
    <property type="component" value="Unassembled WGS sequence"/>
</dbReference>
<dbReference type="SMART" id="SM01037">
    <property type="entry name" value="Bet_v_1"/>
    <property type="match status" value="1"/>
</dbReference>
<dbReference type="CDD" id="cd07816">
    <property type="entry name" value="Bet_v1-like"/>
    <property type="match status" value="1"/>
</dbReference>
<evidence type="ECO:0000313" key="2">
    <source>
        <dbReference type="EMBL" id="KAK7401039.1"/>
    </source>
</evidence>
<accession>A0AAN9SMV2</accession>